<protein>
    <recommendedName>
        <fullName evidence="3">Flagellar protein</fullName>
    </recommendedName>
</protein>
<dbReference type="RefSeq" id="WP_155217742.1">
    <property type="nucleotide sequence ID" value="NZ_WNHB01000007.1"/>
</dbReference>
<gene>
    <name evidence="1" type="ORF">GMB86_05945</name>
</gene>
<dbReference type="Proteomes" id="UP000440978">
    <property type="component" value="Unassembled WGS sequence"/>
</dbReference>
<evidence type="ECO:0000313" key="2">
    <source>
        <dbReference type="Proteomes" id="UP000440978"/>
    </source>
</evidence>
<dbReference type="OrthoDB" id="1739831at2"/>
<organism evidence="1 2">
    <name type="scientific">Terrilactibacillus tamarindi</name>
    <dbReference type="NCBI Taxonomy" id="2599694"/>
    <lineage>
        <taxon>Bacteria</taxon>
        <taxon>Bacillati</taxon>
        <taxon>Bacillota</taxon>
        <taxon>Bacilli</taxon>
        <taxon>Bacillales</taxon>
        <taxon>Bacillaceae</taxon>
        <taxon>Terrilactibacillus</taxon>
    </lineage>
</organism>
<evidence type="ECO:0000313" key="1">
    <source>
        <dbReference type="EMBL" id="MTT31556.1"/>
    </source>
</evidence>
<dbReference type="EMBL" id="WNHB01000007">
    <property type="protein sequence ID" value="MTT31556.1"/>
    <property type="molecule type" value="Genomic_DNA"/>
</dbReference>
<dbReference type="NCBIfam" id="TIGR03826">
    <property type="entry name" value="YvyF"/>
    <property type="match status" value="1"/>
</dbReference>
<dbReference type="AlphaFoldDB" id="A0A6N8CU33"/>
<sequence>MAELANCNYCGKLFVRTTTNVCPSCRREHEQLFDLVYDFIRDRDNRMASVPEIHEATEVEEKLIYDWIREGRLTPAEFPGLKYPCKSCGTMIQSGQLCTSCQKKIQTELRTFTEQEKKQQEVQKNSRTYYTKK</sequence>
<comment type="caution">
    <text evidence="1">The sequence shown here is derived from an EMBL/GenBank/DDBJ whole genome shotgun (WGS) entry which is preliminary data.</text>
</comment>
<accession>A0A6N8CU33</accession>
<proteinExistence type="predicted"/>
<dbReference type="InterPro" id="IPR022258">
    <property type="entry name" value="Flagellar_operon_YvyF"/>
</dbReference>
<evidence type="ECO:0008006" key="3">
    <source>
        <dbReference type="Google" id="ProtNLM"/>
    </source>
</evidence>
<keyword evidence="2" id="KW-1185">Reference proteome</keyword>
<name>A0A6N8CU33_9BACI</name>
<reference evidence="1 2" key="1">
    <citation type="submission" date="2019-11" db="EMBL/GenBank/DDBJ databases">
        <title>Terrilactibacillus tamarindus sp. nov. BCM23-1 isolated from bark of Tamarindus indica.</title>
        <authorList>
            <person name="Kingkaew E."/>
            <person name="Tanasupawat S."/>
        </authorList>
    </citation>
    <scope>NUCLEOTIDE SEQUENCE [LARGE SCALE GENOMIC DNA]</scope>
    <source>
        <strain evidence="1 2">BCM23-1</strain>
    </source>
</reference>